<proteinExistence type="inferred from homology"/>
<dbReference type="SMART" id="SM00700">
    <property type="entry name" value="JHBP"/>
    <property type="match status" value="1"/>
</dbReference>
<dbReference type="Pfam" id="PF06585">
    <property type="entry name" value="JHBP"/>
    <property type="match status" value="1"/>
</dbReference>
<evidence type="ECO:0000256" key="4">
    <source>
        <dbReference type="SAM" id="Phobius"/>
    </source>
</evidence>
<dbReference type="OrthoDB" id="8179031at2759"/>
<keyword evidence="2" id="KW-0090">Biological rhythms</keyword>
<keyword evidence="4" id="KW-0812">Transmembrane</keyword>
<dbReference type="Proteomes" id="UP000183832">
    <property type="component" value="Unassembled WGS sequence"/>
</dbReference>
<accession>A0A1J1IH27</accession>
<sequence length="251" mass="28293">MNKVYKIVIICATAVSFLPCLIALYTLPPSIKVCHRSSPNLVECVRNSIENIRPVLKTGDFGDGFRIDPIEPLDIQEIVIQRGPDFYVRQYNLKAFGAVNFQLKKLRASFNPLKIEGIIEVPQIDANGLYDLDMKLGPLHLKGQGKVNAHINRLKLRIKINGSKYIKDGEEFVKADNCVVAVKLEDLQLNFSDLFNGNKVLSDVGNQLINDNIDLFIRDIEPSLEKSLAKKFLETANQVLEKAPFRIFLPD</sequence>
<dbReference type="FunFam" id="3.15.10.30:FF:000001">
    <property type="entry name" value="Takeout-like protein 1"/>
    <property type="match status" value="1"/>
</dbReference>
<evidence type="ECO:0000313" key="5">
    <source>
        <dbReference type="EMBL" id="CRK99074.1"/>
    </source>
</evidence>
<reference evidence="5 6" key="1">
    <citation type="submission" date="2015-04" db="EMBL/GenBank/DDBJ databases">
        <authorList>
            <person name="Syromyatnikov M.Y."/>
            <person name="Popov V.N."/>
        </authorList>
    </citation>
    <scope>NUCLEOTIDE SEQUENCE [LARGE SCALE GENOMIC DNA]</scope>
</reference>
<dbReference type="PANTHER" id="PTHR11008:SF39">
    <property type="entry name" value="CIRCADIAN CLOCK-CONTROLLED PROTEIN-LIKE PROTEIN"/>
    <property type="match status" value="1"/>
</dbReference>
<protein>
    <submittedName>
        <fullName evidence="5">CLUMA_CG011933, isoform A</fullName>
    </submittedName>
</protein>
<feature type="transmembrane region" description="Helical" evidence="4">
    <location>
        <begin position="7"/>
        <end position="27"/>
    </location>
</feature>
<dbReference type="EMBL" id="CVRI01000048">
    <property type="protein sequence ID" value="CRK99074.1"/>
    <property type="molecule type" value="Genomic_DNA"/>
</dbReference>
<keyword evidence="4" id="KW-0472">Membrane</keyword>
<dbReference type="InterPro" id="IPR038606">
    <property type="entry name" value="To_sf"/>
</dbReference>
<evidence type="ECO:0000256" key="2">
    <source>
        <dbReference type="ARBA" id="ARBA00023108"/>
    </source>
</evidence>
<evidence type="ECO:0000313" key="6">
    <source>
        <dbReference type="Proteomes" id="UP000183832"/>
    </source>
</evidence>
<dbReference type="GO" id="GO:0007623">
    <property type="term" value="P:circadian rhythm"/>
    <property type="evidence" value="ECO:0007669"/>
    <property type="project" value="UniProtKB-ARBA"/>
</dbReference>
<comment type="similarity">
    <text evidence="3">Belongs to the TO family.</text>
</comment>
<dbReference type="AlphaFoldDB" id="A0A1J1IH27"/>
<dbReference type="Gene3D" id="3.15.10.30">
    <property type="entry name" value="Haemolymph juvenile hormone binding protein"/>
    <property type="match status" value="1"/>
</dbReference>
<evidence type="ECO:0000256" key="1">
    <source>
        <dbReference type="ARBA" id="ARBA00022729"/>
    </source>
</evidence>
<dbReference type="GO" id="GO:0005615">
    <property type="term" value="C:extracellular space"/>
    <property type="evidence" value="ECO:0007669"/>
    <property type="project" value="TreeGrafter"/>
</dbReference>
<keyword evidence="1" id="KW-0732">Signal</keyword>
<evidence type="ECO:0000256" key="3">
    <source>
        <dbReference type="ARBA" id="ARBA00060902"/>
    </source>
</evidence>
<dbReference type="InterPro" id="IPR010562">
    <property type="entry name" value="Haemolymph_juvenile_hormone-bd"/>
</dbReference>
<dbReference type="PANTHER" id="PTHR11008">
    <property type="entry name" value="PROTEIN TAKEOUT-LIKE PROTEIN"/>
    <property type="match status" value="1"/>
</dbReference>
<keyword evidence="6" id="KW-1185">Reference proteome</keyword>
<dbReference type="STRING" id="568069.A0A1J1IH27"/>
<keyword evidence="4" id="KW-1133">Transmembrane helix</keyword>
<gene>
    <name evidence="5" type="primary">similar to Protein takeout</name>
    <name evidence="5" type="ORF">CLUMA_CG011933</name>
</gene>
<name>A0A1J1IH27_9DIPT</name>
<organism evidence="5 6">
    <name type="scientific">Clunio marinus</name>
    <dbReference type="NCBI Taxonomy" id="568069"/>
    <lineage>
        <taxon>Eukaryota</taxon>
        <taxon>Metazoa</taxon>
        <taxon>Ecdysozoa</taxon>
        <taxon>Arthropoda</taxon>
        <taxon>Hexapoda</taxon>
        <taxon>Insecta</taxon>
        <taxon>Pterygota</taxon>
        <taxon>Neoptera</taxon>
        <taxon>Endopterygota</taxon>
        <taxon>Diptera</taxon>
        <taxon>Nematocera</taxon>
        <taxon>Chironomoidea</taxon>
        <taxon>Chironomidae</taxon>
        <taxon>Clunio</taxon>
    </lineage>
</organism>